<keyword evidence="8 12" id="KW-0067">ATP-binding</keyword>
<dbReference type="EMBL" id="CP064654">
    <property type="protein sequence ID" value="QPD00026.1"/>
    <property type="molecule type" value="Genomic_DNA"/>
</dbReference>
<accession>A0A7S8F400</accession>
<dbReference type="RefSeq" id="WP_200983820.1">
    <property type="nucleotide sequence ID" value="NZ_CP064654.1"/>
</dbReference>
<feature type="domain" description="Thymidylate kinase-like" evidence="13">
    <location>
        <begin position="9"/>
        <end position="199"/>
    </location>
</feature>
<dbReference type="GO" id="GO:0005829">
    <property type="term" value="C:cytosol"/>
    <property type="evidence" value="ECO:0007669"/>
    <property type="project" value="TreeGrafter"/>
</dbReference>
<dbReference type="Proteomes" id="UP000594459">
    <property type="component" value="Chromosome"/>
</dbReference>
<evidence type="ECO:0000256" key="7">
    <source>
        <dbReference type="ARBA" id="ARBA00022777"/>
    </source>
</evidence>
<dbReference type="GO" id="GO:0006235">
    <property type="term" value="P:dTTP biosynthetic process"/>
    <property type="evidence" value="ECO:0007669"/>
    <property type="project" value="UniProtKB-UniRule"/>
</dbReference>
<dbReference type="HAMAP" id="MF_00165">
    <property type="entry name" value="Thymidylate_kinase"/>
    <property type="match status" value="1"/>
</dbReference>
<dbReference type="InterPro" id="IPR027417">
    <property type="entry name" value="P-loop_NTPase"/>
</dbReference>
<evidence type="ECO:0000256" key="1">
    <source>
        <dbReference type="ARBA" id="ARBA00009776"/>
    </source>
</evidence>
<evidence type="ECO:0000259" key="13">
    <source>
        <dbReference type="Pfam" id="PF02223"/>
    </source>
</evidence>
<keyword evidence="4 12" id="KW-0808">Transferase</keyword>
<keyword evidence="15" id="KW-1185">Reference proteome</keyword>
<evidence type="ECO:0000256" key="6">
    <source>
        <dbReference type="ARBA" id="ARBA00022741"/>
    </source>
</evidence>
<evidence type="ECO:0000256" key="10">
    <source>
        <dbReference type="ARBA" id="ARBA00048743"/>
    </source>
</evidence>
<dbReference type="SUPFAM" id="SSF52540">
    <property type="entry name" value="P-loop containing nucleoside triphosphate hydrolases"/>
    <property type="match status" value="1"/>
</dbReference>
<organism evidence="14 15">
    <name type="scientific">Qipengyuania soli</name>
    <dbReference type="NCBI Taxonomy" id="2782568"/>
    <lineage>
        <taxon>Bacteria</taxon>
        <taxon>Pseudomonadati</taxon>
        <taxon>Pseudomonadota</taxon>
        <taxon>Alphaproteobacteria</taxon>
        <taxon>Sphingomonadales</taxon>
        <taxon>Erythrobacteraceae</taxon>
        <taxon>Qipengyuania</taxon>
    </lineage>
</organism>
<dbReference type="PROSITE" id="PS01331">
    <property type="entry name" value="THYMIDYLATE_KINASE"/>
    <property type="match status" value="1"/>
</dbReference>
<reference evidence="14 15" key="1">
    <citation type="submission" date="2020-11" db="EMBL/GenBank/DDBJ databases">
        <title>The genome sequence of Erythrobacter sp. 6D36.</title>
        <authorList>
            <person name="Liu Y."/>
        </authorList>
    </citation>
    <scope>NUCLEOTIDE SEQUENCE [LARGE SCALE GENOMIC DNA]</scope>
    <source>
        <strain evidence="14 15">6D36</strain>
    </source>
</reference>
<dbReference type="CDD" id="cd01672">
    <property type="entry name" value="TMPK"/>
    <property type="match status" value="1"/>
</dbReference>
<evidence type="ECO:0000256" key="5">
    <source>
        <dbReference type="ARBA" id="ARBA00022727"/>
    </source>
</evidence>
<keyword evidence="5 12" id="KW-0545">Nucleotide biosynthesis</keyword>
<dbReference type="InterPro" id="IPR018095">
    <property type="entry name" value="Thymidylate_kin_CS"/>
</dbReference>
<dbReference type="GO" id="GO:0005524">
    <property type="term" value="F:ATP binding"/>
    <property type="evidence" value="ECO:0007669"/>
    <property type="project" value="UniProtKB-UniRule"/>
</dbReference>
<evidence type="ECO:0000313" key="15">
    <source>
        <dbReference type="Proteomes" id="UP000594459"/>
    </source>
</evidence>
<dbReference type="Pfam" id="PF02223">
    <property type="entry name" value="Thymidylate_kin"/>
    <property type="match status" value="1"/>
</dbReference>
<protein>
    <recommendedName>
        <fullName evidence="3 12">Thymidylate kinase</fullName>
        <ecNumber evidence="2 12">2.7.4.9</ecNumber>
    </recommendedName>
    <alternativeName>
        <fullName evidence="9 12">dTMP kinase</fullName>
    </alternativeName>
</protein>
<keyword evidence="6 12" id="KW-0547">Nucleotide-binding</keyword>
<comment type="function">
    <text evidence="11 12">Phosphorylation of dTMP to form dTDP in both de novo and salvage pathways of dTTP synthesis.</text>
</comment>
<keyword evidence="7 12" id="KW-0418">Kinase</keyword>
<name>A0A7S8F400_9SPHN</name>
<proteinExistence type="inferred from homology"/>
<evidence type="ECO:0000256" key="4">
    <source>
        <dbReference type="ARBA" id="ARBA00022679"/>
    </source>
</evidence>
<dbReference type="EC" id="2.7.4.9" evidence="2 12"/>
<evidence type="ECO:0000256" key="2">
    <source>
        <dbReference type="ARBA" id="ARBA00012980"/>
    </source>
</evidence>
<dbReference type="Gene3D" id="3.40.50.300">
    <property type="entry name" value="P-loop containing nucleotide triphosphate hydrolases"/>
    <property type="match status" value="1"/>
</dbReference>
<gene>
    <name evidence="12 14" type="primary">tmk</name>
    <name evidence="14" type="ORF">IRL76_05705</name>
</gene>
<comment type="similarity">
    <text evidence="1 12">Belongs to the thymidylate kinase family.</text>
</comment>
<dbReference type="KEGG" id="qso:IRL76_05705"/>
<dbReference type="PANTHER" id="PTHR10344:SF4">
    <property type="entry name" value="UMP-CMP KINASE 2, MITOCHONDRIAL"/>
    <property type="match status" value="1"/>
</dbReference>
<dbReference type="GO" id="GO:0006233">
    <property type="term" value="P:dTDP biosynthetic process"/>
    <property type="evidence" value="ECO:0007669"/>
    <property type="project" value="InterPro"/>
</dbReference>
<dbReference type="InterPro" id="IPR018094">
    <property type="entry name" value="Thymidylate_kinase"/>
</dbReference>
<dbReference type="NCBIfam" id="TIGR00041">
    <property type="entry name" value="DTMP_kinase"/>
    <property type="match status" value="1"/>
</dbReference>
<dbReference type="GO" id="GO:0006227">
    <property type="term" value="P:dUDP biosynthetic process"/>
    <property type="evidence" value="ECO:0007669"/>
    <property type="project" value="TreeGrafter"/>
</dbReference>
<evidence type="ECO:0000256" key="8">
    <source>
        <dbReference type="ARBA" id="ARBA00022840"/>
    </source>
</evidence>
<evidence type="ECO:0000313" key="14">
    <source>
        <dbReference type="EMBL" id="QPD00026.1"/>
    </source>
</evidence>
<evidence type="ECO:0000256" key="11">
    <source>
        <dbReference type="ARBA" id="ARBA00057735"/>
    </source>
</evidence>
<feature type="binding site" evidence="12">
    <location>
        <begin position="11"/>
        <end position="18"/>
    </location>
    <ligand>
        <name>ATP</name>
        <dbReference type="ChEBI" id="CHEBI:30616"/>
    </ligand>
</feature>
<evidence type="ECO:0000256" key="9">
    <source>
        <dbReference type="ARBA" id="ARBA00029962"/>
    </source>
</evidence>
<evidence type="ECO:0000256" key="12">
    <source>
        <dbReference type="HAMAP-Rule" id="MF_00165"/>
    </source>
</evidence>
<dbReference type="InterPro" id="IPR039430">
    <property type="entry name" value="Thymidylate_kin-like_dom"/>
</dbReference>
<dbReference type="PANTHER" id="PTHR10344">
    <property type="entry name" value="THYMIDYLATE KINASE"/>
    <property type="match status" value="1"/>
</dbReference>
<sequence length="212" mass="22624">MTRGRFIAFEGGEGMGKSTQAQLLAEALAARGITVVLTREPGGTPGAEAIRELLLHPPGDGWTREAEALLFAAARSDHVARRILPAIEVGQWVVCDRFLDSSRAYQGIAGALGDDRVLALHEVGSHGIKPDLTLVFDAPAASVSARLAARDGDETDAIGGRTAEYHASVNAAFLDFARQEPERFRVIDGTGSIEQVHERVMSAIDGYFESGQ</sequence>
<dbReference type="AlphaFoldDB" id="A0A7S8F400"/>
<dbReference type="FunFam" id="3.40.50.300:FF:000225">
    <property type="entry name" value="Thymidylate kinase"/>
    <property type="match status" value="1"/>
</dbReference>
<evidence type="ECO:0000256" key="3">
    <source>
        <dbReference type="ARBA" id="ARBA00017144"/>
    </source>
</evidence>
<dbReference type="GO" id="GO:0004798">
    <property type="term" value="F:dTMP kinase activity"/>
    <property type="evidence" value="ECO:0007669"/>
    <property type="project" value="UniProtKB-UniRule"/>
</dbReference>
<comment type="catalytic activity">
    <reaction evidence="10 12">
        <text>dTMP + ATP = dTDP + ADP</text>
        <dbReference type="Rhea" id="RHEA:13517"/>
        <dbReference type="ChEBI" id="CHEBI:30616"/>
        <dbReference type="ChEBI" id="CHEBI:58369"/>
        <dbReference type="ChEBI" id="CHEBI:63528"/>
        <dbReference type="ChEBI" id="CHEBI:456216"/>
        <dbReference type="EC" id="2.7.4.9"/>
    </reaction>
</comment>